<evidence type="ECO:0000313" key="8">
    <source>
        <dbReference type="Proteomes" id="UP000255277"/>
    </source>
</evidence>
<dbReference type="PANTHER" id="PTHR30086:SF20">
    <property type="entry name" value="ARGININE EXPORTER PROTEIN ARGO-RELATED"/>
    <property type="match status" value="1"/>
</dbReference>
<evidence type="ECO:0000256" key="4">
    <source>
        <dbReference type="ARBA" id="ARBA00022989"/>
    </source>
</evidence>
<dbReference type="Proteomes" id="UP000255277">
    <property type="component" value="Unassembled WGS sequence"/>
</dbReference>
<feature type="transmembrane region" description="Helical" evidence="6">
    <location>
        <begin position="155"/>
        <end position="176"/>
    </location>
</feature>
<reference evidence="7 8" key="1">
    <citation type="submission" date="2018-06" db="EMBL/GenBank/DDBJ databases">
        <authorList>
            <consortium name="Pathogen Informatics"/>
            <person name="Doyle S."/>
        </authorList>
    </citation>
    <scope>NUCLEOTIDE SEQUENCE [LARGE SCALE GENOMIC DNA]</scope>
    <source>
        <strain evidence="7 8">NCTC12195</strain>
    </source>
</reference>
<evidence type="ECO:0000256" key="2">
    <source>
        <dbReference type="ARBA" id="ARBA00022475"/>
    </source>
</evidence>
<dbReference type="EMBL" id="UHDK01000001">
    <property type="protein sequence ID" value="SUM31871.1"/>
    <property type="molecule type" value="Genomic_DNA"/>
</dbReference>
<dbReference type="PANTHER" id="PTHR30086">
    <property type="entry name" value="ARGININE EXPORTER PROTEIN ARGO"/>
    <property type="match status" value="1"/>
</dbReference>
<keyword evidence="4 6" id="KW-1133">Transmembrane helix</keyword>
<feature type="transmembrane region" description="Helical" evidence="6">
    <location>
        <begin position="84"/>
        <end position="102"/>
    </location>
</feature>
<feature type="transmembrane region" description="Helical" evidence="6">
    <location>
        <begin position="12"/>
        <end position="38"/>
    </location>
</feature>
<dbReference type="GO" id="GO:0015171">
    <property type="term" value="F:amino acid transmembrane transporter activity"/>
    <property type="evidence" value="ECO:0007669"/>
    <property type="project" value="TreeGrafter"/>
</dbReference>
<name>A0A380FEN0_STAGA</name>
<dbReference type="GO" id="GO:0005886">
    <property type="term" value="C:plasma membrane"/>
    <property type="evidence" value="ECO:0007669"/>
    <property type="project" value="UniProtKB-SubCell"/>
</dbReference>
<dbReference type="Pfam" id="PF01810">
    <property type="entry name" value="LysE"/>
    <property type="match status" value="1"/>
</dbReference>
<evidence type="ECO:0000256" key="1">
    <source>
        <dbReference type="ARBA" id="ARBA00004651"/>
    </source>
</evidence>
<dbReference type="STRING" id="1293.SH09_03080"/>
<evidence type="ECO:0000256" key="6">
    <source>
        <dbReference type="SAM" id="Phobius"/>
    </source>
</evidence>
<accession>A0A380FEN0</accession>
<proteinExistence type="predicted"/>
<evidence type="ECO:0000313" key="7">
    <source>
        <dbReference type="EMBL" id="SUM31871.1"/>
    </source>
</evidence>
<dbReference type="InterPro" id="IPR001123">
    <property type="entry name" value="LeuE-type"/>
</dbReference>
<evidence type="ECO:0000256" key="5">
    <source>
        <dbReference type="ARBA" id="ARBA00023136"/>
    </source>
</evidence>
<keyword evidence="3 6" id="KW-0812">Transmembrane</keyword>
<gene>
    <name evidence="7" type="primary">argO</name>
    <name evidence="7" type="ORF">NCTC12195_01308</name>
</gene>
<comment type="subcellular location">
    <subcellularLocation>
        <location evidence="1">Cell membrane</location>
        <topology evidence="1">Multi-pass membrane protein</topology>
    </subcellularLocation>
</comment>
<protein>
    <submittedName>
        <fullName evidence="7">Putative LysE type translocator</fullName>
    </submittedName>
</protein>
<organism evidence="7 8">
    <name type="scientific">Staphylococcus gallinarum</name>
    <dbReference type="NCBI Taxonomy" id="1293"/>
    <lineage>
        <taxon>Bacteria</taxon>
        <taxon>Bacillati</taxon>
        <taxon>Bacillota</taxon>
        <taxon>Bacilli</taxon>
        <taxon>Bacillales</taxon>
        <taxon>Staphylococcaceae</taxon>
        <taxon>Staphylococcus</taxon>
    </lineage>
</organism>
<feature type="transmembrane region" description="Helical" evidence="6">
    <location>
        <begin position="188"/>
        <end position="208"/>
    </location>
</feature>
<feature type="transmembrane region" description="Helical" evidence="6">
    <location>
        <begin position="50"/>
        <end position="77"/>
    </location>
</feature>
<dbReference type="AlphaFoldDB" id="A0A380FEN0"/>
<keyword evidence="5 6" id="KW-0472">Membrane</keyword>
<evidence type="ECO:0000256" key="3">
    <source>
        <dbReference type="ARBA" id="ARBA00022692"/>
    </source>
</evidence>
<sequence>MLREANLEGRSLIEAIIHGFILALGLILPLGAQNIFIFNQGANYNGLKSVAPVIIAAGCCDTFLILLAVLGVSLIFYSLPMLQVIIYVIGLVFLLYMAWTLWNEQVGKVSQQSALSVKKQITFAMSVSLLNPHAVMDTVGVIGTNATLYHGEDKVAFTIATILVSWIWFVLLAILGKTLHHIDKRGKWIVILNKISSIIILVVVFIIIKQLIQLFK</sequence>
<keyword evidence="2" id="KW-1003">Cell membrane</keyword>